<evidence type="ECO:0000256" key="1">
    <source>
        <dbReference type="SAM" id="Phobius"/>
    </source>
</evidence>
<evidence type="ECO:0000313" key="2">
    <source>
        <dbReference type="EMBL" id="MBA4502417.1"/>
    </source>
</evidence>
<protein>
    <recommendedName>
        <fullName evidence="4">EF-hand domain-containing protein</fullName>
    </recommendedName>
</protein>
<keyword evidence="1" id="KW-1133">Transmembrane helix</keyword>
<dbReference type="InterPro" id="IPR018247">
    <property type="entry name" value="EF_Hand_1_Ca_BS"/>
</dbReference>
<keyword evidence="3" id="KW-1185">Reference proteome</keyword>
<evidence type="ECO:0008006" key="4">
    <source>
        <dbReference type="Google" id="ProtNLM"/>
    </source>
</evidence>
<keyword evidence="1" id="KW-0472">Membrane</keyword>
<reference evidence="2 3" key="1">
    <citation type="submission" date="2020-07" db="EMBL/GenBank/DDBJ databases">
        <title>Bacterium isolated from marien macroalgae.</title>
        <authorList>
            <person name="Zhu K."/>
            <person name="Lu D."/>
            <person name="Du Z."/>
        </authorList>
    </citation>
    <scope>NUCLEOTIDE SEQUENCE [LARGE SCALE GENOMIC DNA]</scope>
    <source>
        <strain evidence="2 3">3-1745</strain>
    </source>
</reference>
<comment type="caution">
    <text evidence="2">The sequence shown here is derived from an EMBL/GenBank/DDBJ whole genome shotgun (WGS) entry which is preliminary data.</text>
</comment>
<dbReference type="RefSeq" id="WP_181739191.1">
    <property type="nucleotide sequence ID" value="NZ_JACEMT010000046.1"/>
</dbReference>
<dbReference type="PROSITE" id="PS00018">
    <property type="entry name" value="EF_HAND_1"/>
    <property type="match status" value="1"/>
</dbReference>
<dbReference type="AlphaFoldDB" id="A0A7W1WYI9"/>
<organism evidence="2 3">
    <name type="scientific">Marinobacterium marinum</name>
    <dbReference type="NCBI Taxonomy" id="2756129"/>
    <lineage>
        <taxon>Bacteria</taxon>
        <taxon>Pseudomonadati</taxon>
        <taxon>Pseudomonadota</taxon>
        <taxon>Gammaproteobacteria</taxon>
        <taxon>Oceanospirillales</taxon>
        <taxon>Oceanospirillaceae</taxon>
        <taxon>Marinobacterium</taxon>
    </lineage>
</organism>
<dbReference type="Proteomes" id="UP000538931">
    <property type="component" value="Unassembled WGS sequence"/>
</dbReference>
<name>A0A7W1WYI9_9GAMM</name>
<feature type="transmembrane region" description="Helical" evidence="1">
    <location>
        <begin position="12"/>
        <end position="34"/>
    </location>
</feature>
<gene>
    <name evidence="2" type="ORF">H1S06_08585</name>
</gene>
<dbReference type="EMBL" id="JACEMT010000046">
    <property type="protein sequence ID" value="MBA4502417.1"/>
    <property type="molecule type" value="Genomic_DNA"/>
</dbReference>
<accession>A0A7W1WYI9</accession>
<proteinExistence type="predicted"/>
<evidence type="ECO:0000313" key="3">
    <source>
        <dbReference type="Proteomes" id="UP000538931"/>
    </source>
</evidence>
<keyword evidence="1" id="KW-0812">Transmembrane</keyword>
<sequence>MEENRFFKLVWRFNGLVIMIAGLLAVMTLLFVAYQVFNELTKERAVHNIVNVDEGADAEDILRLGYFEQPNSDKVLMIPVQVDQSYDQDYFSKSATSTRNYLFVNTESGEKKWLFKHANYLIASARKVRLSDDAADESAVAIVYQVVKEDSDQDGRLSASDLSVIAITAPDGSDYQEVVEGVEFMTDHALMGTQDLFLIYRKAGVLYSLLFDLEQREIRESQKLPAMAG</sequence>